<evidence type="ECO:0000313" key="13">
    <source>
        <dbReference type="Proteomes" id="UP000568380"/>
    </source>
</evidence>
<evidence type="ECO:0000256" key="2">
    <source>
        <dbReference type="ARBA" id="ARBA00022448"/>
    </source>
</evidence>
<keyword evidence="5 10" id="KW-1133">Transmembrane helix</keyword>
<dbReference type="Pfam" id="PF00999">
    <property type="entry name" value="Na_H_Exchanger"/>
    <property type="match status" value="1"/>
</dbReference>
<feature type="transmembrane region" description="Helical" evidence="10">
    <location>
        <begin position="112"/>
        <end position="133"/>
    </location>
</feature>
<gene>
    <name evidence="12" type="ORF">HNR40_003776</name>
</gene>
<evidence type="ECO:0000256" key="6">
    <source>
        <dbReference type="ARBA" id="ARBA00023053"/>
    </source>
</evidence>
<feature type="transmembrane region" description="Helical" evidence="10">
    <location>
        <begin position="294"/>
        <end position="317"/>
    </location>
</feature>
<protein>
    <submittedName>
        <fullName evidence="12">CPA1 family monovalent cation:H+ antiporter</fullName>
    </submittedName>
</protein>
<evidence type="ECO:0000256" key="5">
    <source>
        <dbReference type="ARBA" id="ARBA00022989"/>
    </source>
</evidence>
<feature type="transmembrane region" description="Helical" evidence="10">
    <location>
        <begin position="83"/>
        <end position="106"/>
    </location>
</feature>
<keyword evidence="6 10" id="KW-0915">Sodium</keyword>
<dbReference type="GO" id="GO:0098719">
    <property type="term" value="P:sodium ion import across plasma membrane"/>
    <property type="evidence" value="ECO:0007669"/>
    <property type="project" value="TreeGrafter"/>
</dbReference>
<keyword evidence="2 10" id="KW-0813">Transport</keyword>
<keyword evidence="9 10" id="KW-0739">Sodium transport</keyword>
<dbReference type="GO" id="GO:0015385">
    <property type="term" value="F:sodium:proton antiporter activity"/>
    <property type="evidence" value="ECO:0007669"/>
    <property type="project" value="InterPro"/>
</dbReference>
<organism evidence="12 13">
    <name type="scientific">Nonomuraea endophytica</name>
    <dbReference type="NCBI Taxonomy" id="714136"/>
    <lineage>
        <taxon>Bacteria</taxon>
        <taxon>Bacillati</taxon>
        <taxon>Actinomycetota</taxon>
        <taxon>Actinomycetes</taxon>
        <taxon>Streptosporangiales</taxon>
        <taxon>Streptosporangiaceae</taxon>
        <taxon>Nonomuraea</taxon>
    </lineage>
</organism>
<dbReference type="InterPro" id="IPR006153">
    <property type="entry name" value="Cation/H_exchanger_TM"/>
</dbReference>
<dbReference type="RefSeq" id="WP_312896411.1">
    <property type="nucleotide sequence ID" value="NZ_JACHIN010000004.1"/>
</dbReference>
<dbReference type="AlphaFoldDB" id="A0A7W8A2D9"/>
<evidence type="ECO:0000256" key="3">
    <source>
        <dbReference type="ARBA" id="ARBA00022475"/>
    </source>
</evidence>
<keyword evidence="8 10" id="KW-0472">Membrane</keyword>
<comment type="caution">
    <text evidence="12">The sequence shown here is derived from an EMBL/GenBank/DDBJ whole genome shotgun (WGS) entry which is preliminary data.</text>
</comment>
<evidence type="ECO:0000256" key="7">
    <source>
        <dbReference type="ARBA" id="ARBA00023065"/>
    </source>
</evidence>
<comment type="subcellular location">
    <subcellularLocation>
        <location evidence="1 10">Cell membrane</location>
        <topology evidence="1 10">Multi-pass membrane protein</topology>
    </subcellularLocation>
</comment>
<evidence type="ECO:0000256" key="8">
    <source>
        <dbReference type="ARBA" id="ARBA00023136"/>
    </source>
</evidence>
<name>A0A7W8A2D9_9ACTN</name>
<evidence type="ECO:0000313" key="12">
    <source>
        <dbReference type="EMBL" id="MBB5078301.1"/>
    </source>
</evidence>
<feature type="transmembrane region" description="Helical" evidence="10">
    <location>
        <begin position="30"/>
        <end position="48"/>
    </location>
</feature>
<evidence type="ECO:0000259" key="11">
    <source>
        <dbReference type="Pfam" id="PF00999"/>
    </source>
</evidence>
<feature type="transmembrane region" description="Helical" evidence="10">
    <location>
        <begin position="329"/>
        <end position="352"/>
    </location>
</feature>
<evidence type="ECO:0000256" key="9">
    <source>
        <dbReference type="ARBA" id="ARBA00023201"/>
    </source>
</evidence>
<keyword evidence="10" id="KW-0050">Antiport</keyword>
<dbReference type="EMBL" id="JACHIN010000004">
    <property type="protein sequence ID" value="MBB5078301.1"/>
    <property type="molecule type" value="Genomic_DNA"/>
</dbReference>
<evidence type="ECO:0000256" key="1">
    <source>
        <dbReference type="ARBA" id="ARBA00004651"/>
    </source>
</evidence>
<comment type="function">
    <text evidence="10">Na(+)/H(+) antiporter that extrudes sodium in exchange for external protons.</text>
</comment>
<feature type="transmembrane region" description="Helical" evidence="10">
    <location>
        <begin position="6"/>
        <end position="23"/>
    </location>
</feature>
<feature type="transmembrane region" description="Helical" evidence="10">
    <location>
        <begin position="54"/>
        <end position="76"/>
    </location>
</feature>
<dbReference type="GO" id="GO:0051453">
    <property type="term" value="P:regulation of intracellular pH"/>
    <property type="evidence" value="ECO:0007669"/>
    <property type="project" value="TreeGrafter"/>
</dbReference>
<dbReference type="GO" id="GO:0005886">
    <property type="term" value="C:plasma membrane"/>
    <property type="evidence" value="ECO:0007669"/>
    <property type="project" value="UniProtKB-SubCell"/>
</dbReference>
<evidence type="ECO:0000256" key="4">
    <source>
        <dbReference type="ARBA" id="ARBA00022692"/>
    </source>
</evidence>
<keyword evidence="3 10" id="KW-1003">Cell membrane</keyword>
<reference evidence="12 13" key="1">
    <citation type="submission" date="2020-08" db="EMBL/GenBank/DDBJ databases">
        <title>Genomic Encyclopedia of Type Strains, Phase IV (KMG-IV): sequencing the most valuable type-strain genomes for metagenomic binning, comparative biology and taxonomic classification.</title>
        <authorList>
            <person name="Goeker M."/>
        </authorList>
    </citation>
    <scope>NUCLEOTIDE SEQUENCE [LARGE SCALE GENOMIC DNA]</scope>
    <source>
        <strain evidence="12 13">DSM 45385</strain>
    </source>
</reference>
<sequence length="515" mass="55813">MNPEMALRLLLVAAGALLVAAVARRRGWPAPLLLVLAGLIASLMVPPVPLDSEVVLLIFLPPLLYSAALDSSYLRLREVTRPVALLSVGLVLFTMVVVGFVVHLLIPALPMAAAFALGAIIAPPDAVAAVAVARRLGLPRRTLTILIGESLFNDATALTAYRVAIGAATGTVFQLTGAVGQFLYASVVGVVIGVALALAFGWLLPRLKDALVENTIMLMIPFGAYLVAEMVHASGVISVVIVGLYLGARMHRQGFGTRLVASGVWKMVDFFLETIVFALIGLQLTYVIPKEYTGWQLAGYALAVFAAAVLARFVWVIPTSYLQRSRPPWPNVVIVGWAGMRGVVSLAAAFAIPEGFEGKDLMIFLTFTTVIGTLLVQGLTFPALIRRLRVTSENEVYEDNLGEAAAKQAAIQAGLDALNRQLPPDDEMDEITLDVVGQLRQKTERRAMSAWERLGGGTAQDGSETPSALYRRLRGDMVAAEREVFVRLRNERRIDDEVMRRMMAELDFEEAILER</sequence>
<dbReference type="Proteomes" id="UP000568380">
    <property type="component" value="Unassembled WGS sequence"/>
</dbReference>
<accession>A0A7W8A2D9</accession>
<keyword evidence="4 10" id="KW-0812">Transmembrane</keyword>
<keyword evidence="7 10" id="KW-0406">Ion transport</keyword>
<comment type="similarity">
    <text evidence="10">Belongs to the monovalent cation:proton antiporter 1 (CPA1) transporter (TC 2.A.36) family.</text>
</comment>
<dbReference type="InterPro" id="IPR018422">
    <property type="entry name" value="Cation/H_exchanger_CPA1"/>
</dbReference>
<dbReference type="PANTHER" id="PTHR10110:SF86">
    <property type="entry name" value="SODIUM_HYDROGEN EXCHANGER 7"/>
    <property type="match status" value="1"/>
</dbReference>
<keyword evidence="13" id="KW-1185">Reference proteome</keyword>
<feature type="transmembrane region" description="Helical" evidence="10">
    <location>
        <begin position="224"/>
        <end position="246"/>
    </location>
</feature>
<dbReference type="NCBIfam" id="TIGR00831">
    <property type="entry name" value="a_cpa1"/>
    <property type="match status" value="1"/>
</dbReference>
<feature type="transmembrane region" description="Helical" evidence="10">
    <location>
        <begin position="364"/>
        <end position="385"/>
    </location>
</feature>
<evidence type="ECO:0000256" key="10">
    <source>
        <dbReference type="RuleBase" id="RU366002"/>
    </source>
</evidence>
<dbReference type="GO" id="GO:0015386">
    <property type="term" value="F:potassium:proton antiporter activity"/>
    <property type="evidence" value="ECO:0007669"/>
    <property type="project" value="TreeGrafter"/>
</dbReference>
<proteinExistence type="inferred from homology"/>
<dbReference type="PANTHER" id="PTHR10110">
    <property type="entry name" value="SODIUM/HYDROGEN EXCHANGER"/>
    <property type="match status" value="1"/>
</dbReference>
<feature type="domain" description="Cation/H+ exchanger transmembrane" evidence="11">
    <location>
        <begin position="16"/>
        <end position="385"/>
    </location>
</feature>
<dbReference type="Gene3D" id="6.10.140.1330">
    <property type="match status" value="1"/>
</dbReference>
<dbReference type="PRINTS" id="PR00173">
    <property type="entry name" value="EDTRNSPORT"/>
</dbReference>
<feature type="transmembrane region" description="Helical" evidence="10">
    <location>
        <begin position="267"/>
        <end position="288"/>
    </location>
</feature>
<feature type="transmembrane region" description="Helical" evidence="10">
    <location>
        <begin position="182"/>
        <end position="204"/>
    </location>
</feature>
<dbReference type="InterPro" id="IPR004705">
    <property type="entry name" value="Cation/H_exchanger_CPA1_bac"/>
</dbReference>